<dbReference type="GO" id="GO:0015171">
    <property type="term" value="F:amino acid transmembrane transporter activity"/>
    <property type="evidence" value="ECO:0007669"/>
    <property type="project" value="TreeGrafter"/>
</dbReference>
<feature type="transmembrane region" description="Helical" evidence="6">
    <location>
        <begin position="345"/>
        <end position="370"/>
    </location>
</feature>
<accession>A0A8H4WRZ8</accession>
<dbReference type="PANTHER" id="PTHR43341:SF6">
    <property type="entry name" value="AMINO ACID TRANSPORTER (EUROFUNG)"/>
    <property type="match status" value="1"/>
</dbReference>
<feature type="transmembrane region" description="Helical" evidence="6">
    <location>
        <begin position="189"/>
        <end position="210"/>
    </location>
</feature>
<dbReference type="InterPro" id="IPR004841">
    <property type="entry name" value="AA-permease/SLC12A_dom"/>
</dbReference>
<dbReference type="Proteomes" id="UP000622797">
    <property type="component" value="Unassembled WGS sequence"/>
</dbReference>
<keyword evidence="2 6" id="KW-0812">Transmembrane</keyword>
<feature type="transmembrane region" description="Helical" evidence="6">
    <location>
        <begin position="416"/>
        <end position="440"/>
    </location>
</feature>
<evidence type="ECO:0000256" key="3">
    <source>
        <dbReference type="ARBA" id="ARBA00022989"/>
    </source>
</evidence>
<feature type="transmembrane region" description="Helical" evidence="6">
    <location>
        <begin position="461"/>
        <end position="483"/>
    </location>
</feature>
<name>A0A8H4WRZ8_9HYPO</name>
<dbReference type="Gene3D" id="1.20.1740.10">
    <property type="entry name" value="Amino acid/polyamine transporter I"/>
    <property type="match status" value="1"/>
</dbReference>
<evidence type="ECO:0000256" key="5">
    <source>
        <dbReference type="SAM" id="MobiDB-lite"/>
    </source>
</evidence>
<sequence length="567" mass="62299">MAVLDTNPISGVPPRRISLEKPGNATHAEGTDNGNGELFHVSTASELHREMSIRTIFMLGIGGGIGTALFVSIGSTLHSAGPASLFLGFIVYSIVLANINNCMTEMTTYMPVSGGFIRLAGHWVDQALGFAGGWNFYIYLGLIVPFEITALSLVLSFWSPNIPAGAIVAACIVLYFAINTLAVKVYGAAEFWLCFGKALLLTILMMFTLVTMCGGNPQHDAYGFRHWKEQPFLEYFSTGATGRFEGFLTALWTASFTCVGPEFISIAASEVKHPRVYVKKASQALFARIIIFFIGGCLAVTIIISPRDKILEQLYSHGNGSTGSAAASPYIIAMENLKINGLPHLITALFATTIFAAGNTVFYSAIRCLYGLSLEGHAPKFLRKVTKSGTPIYCFAVTMIFPFLAFLQLGSGSATVLTWLINLATGATLIYYITALITYIRFHRACQVQDFNRDKLPYKGWFQPYSAWFALIFELIIIVFYGYRSLVPFSVSGFVTAYFMPVFVLALFASWKLIKKTKLIRAEDVDLTFEAPLIDAYEASLEEGPVGFWQDCWLMVRGTKKNKTGDV</sequence>
<dbReference type="AlphaFoldDB" id="A0A8H4WRZ8"/>
<evidence type="ECO:0000313" key="9">
    <source>
        <dbReference type="Proteomes" id="UP000622797"/>
    </source>
</evidence>
<feature type="transmembrane region" description="Helical" evidence="6">
    <location>
        <begin position="489"/>
        <end position="511"/>
    </location>
</feature>
<comment type="caution">
    <text evidence="8">The sequence shown here is derived from an EMBL/GenBank/DDBJ whole genome shotgun (WGS) entry which is preliminary data.</text>
</comment>
<dbReference type="OrthoDB" id="10062876at2759"/>
<keyword evidence="4 6" id="KW-0472">Membrane</keyword>
<feature type="transmembrane region" description="Helical" evidence="6">
    <location>
        <begin position="56"/>
        <end position="74"/>
    </location>
</feature>
<keyword evidence="9" id="KW-1185">Reference proteome</keyword>
<dbReference type="GO" id="GO:0016020">
    <property type="term" value="C:membrane"/>
    <property type="evidence" value="ECO:0007669"/>
    <property type="project" value="UniProtKB-SubCell"/>
</dbReference>
<gene>
    <name evidence="8" type="ORF">FSARC_13906</name>
</gene>
<keyword evidence="3 6" id="KW-1133">Transmembrane helix</keyword>
<reference evidence="8" key="2">
    <citation type="submission" date="2020-05" db="EMBL/GenBank/DDBJ databases">
        <authorList>
            <person name="Kim H.-S."/>
            <person name="Proctor R.H."/>
            <person name="Brown D.W."/>
        </authorList>
    </citation>
    <scope>NUCLEOTIDE SEQUENCE</scope>
    <source>
        <strain evidence="8">NRRL 20472</strain>
    </source>
</reference>
<organism evidence="8 9">
    <name type="scientific">Fusarium sarcochroum</name>
    <dbReference type="NCBI Taxonomy" id="1208366"/>
    <lineage>
        <taxon>Eukaryota</taxon>
        <taxon>Fungi</taxon>
        <taxon>Dikarya</taxon>
        <taxon>Ascomycota</taxon>
        <taxon>Pezizomycotina</taxon>
        <taxon>Sordariomycetes</taxon>
        <taxon>Hypocreomycetidae</taxon>
        <taxon>Hypocreales</taxon>
        <taxon>Nectriaceae</taxon>
        <taxon>Fusarium</taxon>
        <taxon>Fusarium lateritium species complex</taxon>
    </lineage>
</organism>
<feature type="region of interest" description="Disordered" evidence="5">
    <location>
        <begin position="1"/>
        <end position="36"/>
    </location>
</feature>
<dbReference type="PANTHER" id="PTHR43341">
    <property type="entry name" value="AMINO ACID PERMEASE"/>
    <property type="match status" value="1"/>
</dbReference>
<feature type="transmembrane region" description="Helical" evidence="6">
    <location>
        <begin position="391"/>
        <end position="410"/>
    </location>
</feature>
<dbReference type="InterPro" id="IPR050524">
    <property type="entry name" value="APC_YAT"/>
</dbReference>
<comment type="subcellular location">
    <subcellularLocation>
        <location evidence="1">Membrane</location>
        <topology evidence="1">Multi-pass membrane protein</topology>
    </subcellularLocation>
</comment>
<evidence type="ECO:0000256" key="4">
    <source>
        <dbReference type="ARBA" id="ARBA00023136"/>
    </source>
</evidence>
<feature type="transmembrane region" description="Helical" evidence="6">
    <location>
        <begin position="136"/>
        <end position="158"/>
    </location>
</feature>
<reference evidence="8" key="1">
    <citation type="journal article" date="2020" name="BMC Genomics">
        <title>Correction to: Identification and distribution of gene clusters required for synthesis of sphingolipid metabolism inhibitors in diverse species of the filamentous fungus Fusarium.</title>
        <authorList>
            <person name="Kim H.S."/>
            <person name="Lohmar J.M."/>
            <person name="Busman M."/>
            <person name="Brown D.W."/>
            <person name="Naumann T.A."/>
            <person name="Divon H.H."/>
            <person name="Lysoe E."/>
            <person name="Uhlig S."/>
            <person name="Proctor R.H."/>
        </authorList>
    </citation>
    <scope>NUCLEOTIDE SEQUENCE</scope>
    <source>
        <strain evidence="8">NRRL 20472</strain>
    </source>
</reference>
<feature type="transmembrane region" description="Helical" evidence="6">
    <location>
        <begin position="80"/>
        <end position="99"/>
    </location>
</feature>
<feature type="domain" description="Amino acid permease/ SLC12A" evidence="7">
    <location>
        <begin position="56"/>
        <end position="518"/>
    </location>
</feature>
<dbReference type="PIRSF" id="PIRSF006060">
    <property type="entry name" value="AA_transporter"/>
    <property type="match status" value="1"/>
</dbReference>
<evidence type="ECO:0000313" key="8">
    <source>
        <dbReference type="EMBL" id="KAF4947689.1"/>
    </source>
</evidence>
<feature type="transmembrane region" description="Helical" evidence="6">
    <location>
        <begin position="285"/>
        <end position="304"/>
    </location>
</feature>
<evidence type="ECO:0000256" key="2">
    <source>
        <dbReference type="ARBA" id="ARBA00022692"/>
    </source>
</evidence>
<dbReference type="EMBL" id="JABEXW010001092">
    <property type="protein sequence ID" value="KAF4947689.1"/>
    <property type="molecule type" value="Genomic_DNA"/>
</dbReference>
<evidence type="ECO:0000256" key="6">
    <source>
        <dbReference type="SAM" id="Phobius"/>
    </source>
</evidence>
<feature type="transmembrane region" description="Helical" evidence="6">
    <location>
        <begin position="165"/>
        <end position="183"/>
    </location>
</feature>
<evidence type="ECO:0000259" key="7">
    <source>
        <dbReference type="Pfam" id="PF00324"/>
    </source>
</evidence>
<protein>
    <recommendedName>
        <fullName evidence="7">Amino acid permease/ SLC12A domain-containing protein</fullName>
    </recommendedName>
</protein>
<dbReference type="Pfam" id="PF00324">
    <property type="entry name" value="AA_permease"/>
    <property type="match status" value="1"/>
</dbReference>
<proteinExistence type="predicted"/>
<evidence type="ECO:0000256" key="1">
    <source>
        <dbReference type="ARBA" id="ARBA00004141"/>
    </source>
</evidence>